<organism evidence="2 3">
    <name type="scientific">Castanea mollissima</name>
    <name type="common">Chinese chestnut</name>
    <dbReference type="NCBI Taxonomy" id="60419"/>
    <lineage>
        <taxon>Eukaryota</taxon>
        <taxon>Viridiplantae</taxon>
        <taxon>Streptophyta</taxon>
        <taxon>Embryophyta</taxon>
        <taxon>Tracheophyta</taxon>
        <taxon>Spermatophyta</taxon>
        <taxon>Magnoliopsida</taxon>
        <taxon>eudicotyledons</taxon>
        <taxon>Gunneridae</taxon>
        <taxon>Pentapetalae</taxon>
        <taxon>rosids</taxon>
        <taxon>fabids</taxon>
        <taxon>Fagales</taxon>
        <taxon>Fagaceae</taxon>
        <taxon>Castanea</taxon>
    </lineage>
</organism>
<dbReference type="EMBL" id="JRKL02002747">
    <property type="protein sequence ID" value="KAF3957721.1"/>
    <property type="molecule type" value="Genomic_DNA"/>
</dbReference>
<dbReference type="PANTHER" id="PTHR24121:SF15">
    <property type="entry name" value="ANKYRIN REPEAT PROTEIN"/>
    <property type="match status" value="1"/>
</dbReference>
<feature type="compositionally biased region" description="Basic and acidic residues" evidence="1">
    <location>
        <begin position="413"/>
        <end position="426"/>
    </location>
</feature>
<dbReference type="InterPro" id="IPR036770">
    <property type="entry name" value="Ankyrin_rpt-contain_sf"/>
</dbReference>
<keyword evidence="3" id="KW-1185">Reference proteome</keyword>
<gene>
    <name evidence="2" type="ORF">CMV_017295</name>
</gene>
<accession>A0A8J4R6G1</accession>
<dbReference type="SUPFAM" id="SSF48403">
    <property type="entry name" value="Ankyrin repeat"/>
    <property type="match status" value="1"/>
</dbReference>
<feature type="region of interest" description="Disordered" evidence="1">
    <location>
        <begin position="272"/>
        <end position="291"/>
    </location>
</feature>
<evidence type="ECO:0000313" key="3">
    <source>
        <dbReference type="Proteomes" id="UP000737018"/>
    </source>
</evidence>
<dbReference type="AlphaFoldDB" id="A0A8J4R6G1"/>
<evidence type="ECO:0000256" key="1">
    <source>
        <dbReference type="SAM" id="MobiDB-lite"/>
    </source>
</evidence>
<protein>
    <submittedName>
        <fullName evidence="2">Uncharacterized protein</fullName>
    </submittedName>
</protein>
<dbReference type="PANTHER" id="PTHR24121">
    <property type="entry name" value="NO MECHANORECEPTOR POTENTIAL C, ISOFORM D-RELATED"/>
    <property type="match status" value="1"/>
</dbReference>
<dbReference type="OrthoDB" id="1930691at2759"/>
<feature type="region of interest" description="Disordered" evidence="1">
    <location>
        <begin position="405"/>
        <end position="427"/>
    </location>
</feature>
<proteinExistence type="predicted"/>
<evidence type="ECO:0000313" key="2">
    <source>
        <dbReference type="EMBL" id="KAF3957721.1"/>
    </source>
</evidence>
<name>A0A8J4R6G1_9ROSI</name>
<dbReference type="SMART" id="SM00248">
    <property type="entry name" value="ANK"/>
    <property type="match status" value="3"/>
</dbReference>
<dbReference type="Pfam" id="PF13637">
    <property type="entry name" value="Ank_4"/>
    <property type="match status" value="1"/>
</dbReference>
<dbReference type="InterPro" id="IPR002110">
    <property type="entry name" value="Ankyrin_rpt"/>
</dbReference>
<reference evidence="2" key="1">
    <citation type="submission" date="2020-03" db="EMBL/GenBank/DDBJ databases">
        <title>Castanea mollissima Vanexum genome sequencing.</title>
        <authorList>
            <person name="Staton M."/>
        </authorList>
    </citation>
    <scope>NUCLEOTIDE SEQUENCE</scope>
    <source>
        <tissue evidence="2">Leaf</tissue>
    </source>
</reference>
<comment type="caution">
    <text evidence="2">The sequence shown here is derived from an EMBL/GenBank/DDBJ whole genome shotgun (WGS) entry which is preliminary data.</text>
</comment>
<dbReference type="Gene3D" id="1.25.40.20">
    <property type="entry name" value="Ankyrin repeat-containing domain"/>
    <property type="match status" value="2"/>
</dbReference>
<dbReference type="Proteomes" id="UP000737018">
    <property type="component" value="Unassembled WGS sequence"/>
</dbReference>
<sequence>MTSTIAQTNPEIEKIKKDLFKMAMRGQWEDVVKIYSENKTFHKAKLTSSGDTALHIAVSDGREEEVRKLVGCITAQPDGKDVLNIRNDQGSTPLHIAASIGNVAMCECIAKVEPSLVGARNDDNETPFFLAALYGKKDAFLRLHQICGTGSGYKYSRRKDGDTILHCAIAGDYFDLAFRIIHLYEKLVNSFNEKGWTPLHLLASKPSAFKSGSHLGGWYKMIYYCIFVDDLPSTGPESYLDDQKKQDYPENYRTCLDFLQFFQKVEKKNGVRKDAQDHETSDVKSTAETKSELATDVENPKAEAGFNVTNGVLGHQLFPANYGTCFEFVKFASKAMLVIFGLGSTGIRKIEEKKQKHTWAVQIMNELLHYTSSYEYDDTGANPMAATVSPTVARDTEAYDVIESANTSTLKTNPEDKDKETGDTDNTKQGIYNPLYILLTCELSD</sequence>